<protein>
    <submittedName>
        <fullName evidence="2">Uncharacterized protein</fullName>
    </submittedName>
</protein>
<gene>
    <name evidence="2" type="ORF">LTR24_008076</name>
</gene>
<evidence type="ECO:0000313" key="3">
    <source>
        <dbReference type="Proteomes" id="UP001345013"/>
    </source>
</evidence>
<accession>A0ABR0K165</accession>
<dbReference type="Proteomes" id="UP001345013">
    <property type="component" value="Unassembled WGS sequence"/>
</dbReference>
<dbReference type="PANTHER" id="PTHR40422:SF1">
    <property type="entry name" value="TRANSLATION MACHINERY-ASSOCIATED PROTEIN 17"/>
    <property type="match status" value="1"/>
</dbReference>
<sequence>MTSETRPISPNSFAAAIEDLPVENLYTKAIEINNSVAHLERSNRTLQEYSDSIKNDESLDAETRQYGDKDCLEAIRENEAVIERQQERVRLLRAEVERRGQRWHGAEPMEIGSSNGHTDQTANTGSRNVPASSIQAPARLTNEELRRQTEARLGEDAGDGEDLVFADVQIDSSASIDLKTKKSSPVARPESDLFKLTPPIMIRNGPRPSAIHVPVSNNATHDVDELRTISPDNTQNTVGVGRLAIRSPFTPGPTTAVFYREATPCTPAPTTAVYHGSVSGVPKHEPTAWQGRFTFFDHFPPEIRERIYRFLIEDVVVIVNAVNSHSVRAFKRQPLRNYRMNFSYITLPYRSVLHPNTNWLSLSRQFFFEARKVFWRSMIVRFERRWDFINASLKGTLVANASKSTPSGMDAPTLFPLRTDVMSHVRELHLNLTTGTDFDGRVTTAEASRVTTSMLEIIEQGMPLLQGLRFVVDDRSRLSNSIIAFLPDAWFLEALLAIKHVDTVSFASGPGWRGHSQNKKNVRSCLCAMNAVLAGHFAAQHAVFKLDADGIAGVKLQARLGRRMLFYIHAHPELKDTLNALAMKVVMLESNI</sequence>
<evidence type="ECO:0000313" key="2">
    <source>
        <dbReference type="EMBL" id="KAK5081874.1"/>
    </source>
</evidence>
<proteinExistence type="predicted"/>
<keyword evidence="3" id="KW-1185">Reference proteome</keyword>
<feature type="compositionally biased region" description="Polar residues" evidence="1">
    <location>
        <begin position="112"/>
        <end position="135"/>
    </location>
</feature>
<dbReference type="InterPro" id="IPR038966">
    <property type="entry name" value="TMA17"/>
</dbReference>
<feature type="region of interest" description="Disordered" evidence="1">
    <location>
        <begin position="103"/>
        <end position="137"/>
    </location>
</feature>
<dbReference type="PANTHER" id="PTHR40422">
    <property type="entry name" value="TRANSLATION MACHINERY-ASSOCIATED PROTEIN 17"/>
    <property type="match status" value="1"/>
</dbReference>
<organism evidence="2 3">
    <name type="scientific">Lithohypha guttulata</name>
    <dbReference type="NCBI Taxonomy" id="1690604"/>
    <lineage>
        <taxon>Eukaryota</taxon>
        <taxon>Fungi</taxon>
        <taxon>Dikarya</taxon>
        <taxon>Ascomycota</taxon>
        <taxon>Pezizomycotina</taxon>
        <taxon>Eurotiomycetes</taxon>
        <taxon>Chaetothyriomycetidae</taxon>
        <taxon>Chaetothyriales</taxon>
        <taxon>Trichomeriaceae</taxon>
        <taxon>Lithohypha</taxon>
    </lineage>
</organism>
<dbReference type="EMBL" id="JAVRRG010000132">
    <property type="protein sequence ID" value="KAK5081874.1"/>
    <property type="molecule type" value="Genomic_DNA"/>
</dbReference>
<name>A0ABR0K165_9EURO</name>
<reference evidence="2 3" key="1">
    <citation type="submission" date="2023-08" db="EMBL/GenBank/DDBJ databases">
        <title>Black Yeasts Isolated from many extreme environments.</title>
        <authorList>
            <person name="Coleine C."/>
            <person name="Stajich J.E."/>
            <person name="Selbmann L."/>
        </authorList>
    </citation>
    <scope>NUCLEOTIDE SEQUENCE [LARGE SCALE GENOMIC DNA]</scope>
    <source>
        <strain evidence="2 3">CCFEE 5885</strain>
    </source>
</reference>
<evidence type="ECO:0000256" key="1">
    <source>
        <dbReference type="SAM" id="MobiDB-lite"/>
    </source>
</evidence>
<comment type="caution">
    <text evidence="2">The sequence shown here is derived from an EMBL/GenBank/DDBJ whole genome shotgun (WGS) entry which is preliminary data.</text>
</comment>